<organism evidence="2 3">
    <name type="scientific">Candidatus Magnetaquiglobus chichijimensis</name>
    <dbReference type="NCBI Taxonomy" id="3141448"/>
    <lineage>
        <taxon>Bacteria</taxon>
        <taxon>Pseudomonadati</taxon>
        <taxon>Pseudomonadota</taxon>
        <taxon>Magnetococcia</taxon>
        <taxon>Magnetococcales</taxon>
        <taxon>Candidatus Magnetaquicoccaceae</taxon>
        <taxon>Candidatus Magnetaquiglobus</taxon>
    </lineage>
</organism>
<evidence type="ECO:0000313" key="3">
    <source>
        <dbReference type="Proteomes" id="UP001628193"/>
    </source>
</evidence>
<accession>A0ABQ0CBI2</accession>
<feature type="compositionally biased region" description="Basic and acidic residues" evidence="1">
    <location>
        <begin position="1"/>
        <end position="11"/>
    </location>
</feature>
<reference evidence="2 3" key="1">
    <citation type="submission" date="2024-09" db="EMBL/GenBank/DDBJ databases">
        <title>Draft genome sequence of Candidatus Magnetaquicoccaceae bacterium FCR-1.</title>
        <authorList>
            <person name="Shimoshige H."/>
            <person name="Shimamura S."/>
            <person name="Taoka A."/>
            <person name="Kobayashi H."/>
            <person name="Maekawa T."/>
        </authorList>
    </citation>
    <scope>NUCLEOTIDE SEQUENCE [LARGE SCALE GENOMIC DNA]</scope>
    <source>
        <strain evidence="2 3">FCR-1</strain>
    </source>
</reference>
<proteinExistence type="predicted"/>
<name>A0ABQ0CBI2_9PROT</name>
<gene>
    <name evidence="2" type="ORF">SIID45300_02587</name>
</gene>
<feature type="region of interest" description="Disordered" evidence="1">
    <location>
        <begin position="1"/>
        <end position="25"/>
    </location>
</feature>
<dbReference type="EMBL" id="BAAFGK010000004">
    <property type="protein sequence ID" value="GAB0058241.1"/>
    <property type="molecule type" value="Genomic_DNA"/>
</dbReference>
<dbReference type="Proteomes" id="UP001628193">
    <property type="component" value="Unassembled WGS sequence"/>
</dbReference>
<sequence length="258" mass="29349">MDSDHCRDPHPAPHTPNHRAGLMRNPGKDALRARHDLPLETRRRNLNFFNAPISGDAMNPTMPRIIPIQSELPPQTEEKPTLSAAEEWNEDRIALDKLSREGNWTEVLTILRRLSTKHKNKEIYKALAQRIWVGLKTDAPGIEVVQSLFHLLNTLGPSHDLAPAICALAHLLAKHRTPDHADRDLAIGQSQQMFSLVCDTYNVIGEEAFQIWVQAKQLDDPDIYIPSILKGLEMMVGDEWWIDRDKLQHELEQAQRAA</sequence>
<evidence type="ECO:0000256" key="1">
    <source>
        <dbReference type="SAM" id="MobiDB-lite"/>
    </source>
</evidence>
<protein>
    <submittedName>
        <fullName evidence="2">Uncharacterized protein</fullName>
    </submittedName>
</protein>
<comment type="caution">
    <text evidence="2">The sequence shown here is derived from an EMBL/GenBank/DDBJ whole genome shotgun (WGS) entry which is preliminary data.</text>
</comment>
<keyword evidence="3" id="KW-1185">Reference proteome</keyword>
<evidence type="ECO:0000313" key="2">
    <source>
        <dbReference type="EMBL" id="GAB0058241.1"/>
    </source>
</evidence>